<evidence type="ECO:0000313" key="12">
    <source>
        <dbReference type="EMBL" id="CAK9038914.1"/>
    </source>
</evidence>
<dbReference type="PANTHER" id="PTHR38050:SF2">
    <property type="entry name" value="FERULOYL ESTERASE C-RELATED"/>
    <property type="match status" value="1"/>
</dbReference>
<feature type="region of interest" description="Disordered" evidence="8">
    <location>
        <begin position="423"/>
        <end position="446"/>
    </location>
</feature>
<feature type="domain" description="Peptidase S9 prolyl oligopeptidase catalytic" evidence="10">
    <location>
        <begin position="159"/>
        <end position="218"/>
    </location>
</feature>
<comment type="subcellular location">
    <subcellularLocation>
        <location evidence="1">Secreted</location>
    </subcellularLocation>
</comment>
<evidence type="ECO:0000256" key="3">
    <source>
        <dbReference type="ARBA" id="ARBA00022651"/>
    </source>
</evidence>
<keyword evidence="7" id="KW-0624">Polysaccharide degradation</keyword>
<evidence type="ECO:0000313" key="13">
    <source>
        <dbReference type="Proteomes" id="UP001642484"/>
    </source>
</evidence>
<feature type="transmembrane region" description="Helical" evidence="9">
    <location>
        <begin position="385"/>
        <end position="405"/>
    </location>
</feature>
<evidence type="ECO:0000256" key="6">
    <source>
        <dbReference type="ARBA" id="ARBA00023277"/>
    </source>
</evidence>
<keyword evidence="5" id="KW-0378">Hydrolase</keyword>
<evidence type="ECO:0000256" key="8">
    <source>
        <dbReference type="SAM" id="MobiDB-lite"/>
    </source>
</evidence>
<dbReference type="Proteomes" id="UP001642484">
    <property type="component" value="Unassembled WGS sequence"/>
</dbReference>
<keyword evidence="9" id="KW-1133">Transmembrane helix</keyword>
<evidence type="ECO:0000256" key="4">
    <source>
        <dbReference type="ARBA" id="ARBA00022729"/>
    </source>
</evidence>
<organism evidence="11 13">
    <name type="scientific">Durusdinium trenchii</name>
    <dbReference type="NCBI Taxonomy" id="1381693"/>
    <lineage>
        <taxon>Eukaryota</taxon>
        <taxon>Sar</taxon>
        <taxon>Alveolata</taxon>
        <taxon>Dinophyceae</taxon>
        <taxon>Suessiales</taxon>
        <taxon>Symbiodiniaceae</taxon>
        <taxon>Durusdinium</taxon>
    </lineage>
</organism>
<comment type="caution">
    <text evidence="11">The sequence shown here is derived from an EMBL/GenBank/DDBJ whole genome shotgun (WGS) entry which is preliminary data.</text>
</comment>
<keyword evidence="13" id="KW-1185">Reference proteome</keyword>
<protein>
    <recommendedName>
        <fullName evidence="10">Peptidase S9 prolyl oligopeptidase catalytic domain-containing protein</fullName>
    </recommendedName>
</protein>
<evidence type="ECO:0000313" key="11">
    <source>
        <dbReference type="EMBL" id="CAK9038676.1"/>
    </source>
</evidence>
<dbReference type="SUPFAM" id="SSF53474">
    <property type="entry name" value="alpha/beta-Hydrolases"/>
    <property type="match status" value="1"/>
</dbReference>
<dbReference type="InterPro" id="IPR029058">
    <property type="entry name" value="AB_hydrolase_fold"/>
</dbReference>
<keyword evidence="9" id="KW-0812">Transmembrane</keyword>
<name>A0ABP0LIV8_9DINO</name>
<dbReference type="PANTHER" id="PTHR38050">
    <property type="match status" value="1"/>
</dbReference>
<keyword evidence="3" id="KW-0858">Xylan degradation</keyword>
<evidence type="ECO:0000256" key="7">
    <source>
        <dbReference type="ARBA" id="ARBA00023326"/>
    </source>
</evidence>
<accession>A0ABP0LIV8</accession>
<evidence type="ECO:0000259" key="10">
    <source>
        <dbReference type="Pfam" id="PF00326"/>
    </source>
</evidence>
<dbReference type="EMBL" id="CAXAMN010012758">
    <property type="protein sequence ID" value="CAK9038914.1"/>
    <property type="molecule type" value="Genomic_DNA"/>
</dbReference>
<evidence type="ECO:0000256" key="2">
    <source>
        <dbReference type="ARBA" id="ARBA00022525"/>
    </source>
</evidence>
<sequence length="446" mass="49100">MAIPSPGCSKPPPAAIAGTLLNETMRWEEPGLPAVDRRVLTYVPTAGKESAPMPLVLVFHGWGGGPHLYHEKFTFGKLAEEAGFLAVYPEGLSDVHGAWYPKRSWNTGDTTVEKIDAPTEVCDPKEVTAKGVCYQSCIIKYGKCKKCSWTTCYDDFAFIMKLLDDVEKRYCIDLSSVFAYGCSNGGVFAHALARKAPGKFKAIAAGCGAKPHRGYETNFTAGGEPVSMVLFQGGEDWTIPAKTPKPHARWWDGYIYASDTAVRKAYKDYNKCSNQGPRPFVQPPHVHSQQMSCTEYGYDCAENSKVVECEFRGGHDLVLGLGANEIMDGPELAWNFFCEQAQLRENCRMRQYVSLKLHWLAPHGLRKGADPLSADAGFSMMGLRLPMILAFASVLCLLNLLLLWAHRRSMRCGHFSPVQTREEVEESPPAALGCKTTSPVGASEQP</sequence>
<gene>
    <name evidence="11" type="ORF">CCMP2556_LOCUS21120</name>
    <name evidence="12" type="ORF">CCMP2556_LOCUS21206</name>
</gene>
<keyword evidence="9" id="KW-0472">Membrane</keyword>
<proteinExistence type="predicted"/>
<dbReference type="Gene3D" id="3.40.50.1820">
    <property type="entry name" value="alpha/beta hydrolase"/>
    <property type="match status" value="1"/>
</dbReference>
<evidence type="ECO:0000256" key="9">
    <source>
        <dbReference type="SAM" id="Phobius"/>
    </source>
</evidence>
<feature type="compositionally biased region" description="Polar residues" evidence="8">
    <location>
        <begin position="435"/>
        <end position="446"/>
    </location>
</feature>
<dbReference type="InterPro" id="IPR043595">
    <property type="entry name" value="FaeB/C/D"/>
</dbReference>
<keyword evidence="4" id="KW-0732">Signal</keyword>
<keyword evidence="2" id="KW-0964">Secreted</keyword>
<evidence type="ECO:0000256" key="1">
    <source>
        <dbReference type="ARBA" id="ARBA00004613"/>
    </source>
</evidence>
<dbReference type="EMBL" id="CAXAMN010012636">
    <property type="protein sequence ID" value="CAK9038676.1"/>
    <property type="molecule type" value="Genomic_DNA"/>
</dbReference>
<reference evidence="11 13" key="1">
    <citation type="submission" date="2024-02" db="EMBL/GenBank/DDBJ databases">
        <authorList>
            <person name="Chen Y."/>
            <person name="Shah S."/>
            <person name="Dougan E. K."/>
            <person name="Thang M."/>
            <person name="Chan C."/>
        </authorList>
    </citation>
    <scope>NUCLEOTIDE SEQUENCE [LARGE SCALE GENOMIC DNA]</scope>
</reference>
<dbReference type="InterPro" id="IPR001375">
    <property type="entry name" value="Peptidase_S9_cat"/>
</dbReference>
<evidence type="ECO:0000256" key="5">
    <source>
        <dbReference type="ARBA" id="ARBA00022801"/>
    </source>
</evidence>
<keyword evidence="6" id="KW-0119">Carbohydrate metabolism</keyword>
<dbReference type="Pfam" id="PF00326">
    <property type="entry name" value="Peptidase_S9"/>
    <property type="match status" value="1"/>
</dbReference>